<dbReference type="InterPro" id="IPR011059">
    <property type="entry name" value="Metal-dep_hydrolase_composite"/>
</dbReference>
<dbReference type="Gene3D" id="3.20.20.140">
    <property type="entry name" value="Metal-dependent hydrolases"/>
    <property type="match status" value="1"/>
</dbReference>
<reference evidence="2" key="1">
    <citation type="submission" date="2020-01" db="EMBL/GenBank/DDBJ databases">
        <authorList>
            <person name="Meier V. D."/>
            <person name="Meier V D."/>
        </authorList>
    </citation>
    <scope>NUCLEOTIDE SEQUENCE</scope>
    <source>
        <strain evidence="2">HLG_WM_MAG_10</strain>
    </source>
</reference>
<dbReference type="AlphaFoldDB" id="A0A6S6T820"/>
<dbReference type="PANTHER" id="PTHR43135">
    <property type="entry name" value="ALPHA-D-RIBOSE 1-METHYLPHOSPHONATE 5-TRIPHOSPHATE DIPHOSPHATASE"/>
    <property type="match status" value="1"/>
</dbReference>
<gene>
    <name evidence="2" type="ORF">HELGO_WM17811</name>
</gene>
<dbReference type="EMBL" id="CACVAQ010000274">
    <property type="protein sequence ID" value="CAA6819431.1"/>
    <property type="molecule type" value="Genomic_DNA"/>
</dbReference>
<dbReference type="SUPFAM" id="SSF51338">
    <property type="entry name" value="Composite domain of metallo-dependent hydrolases"/>
    <property type="match status" value="1"/>
</dbReference>
<dbReference type="InterPro" id="IPR006680">
    <property type="entry name" value="Amidohydro-rel"/>
</dbReference>
<dbReference type="InterPro" id="IPR032466">
    <property type="entry name" value="Metal_Hydrolase"/>
</dbReference>
<dbReference type="SUPFAM" id="SSF51556">
    <property type="entry name" value="Metallo-dependent hydrolases"/>
    <property type="match status" value="1"/>
</dbReference>
<name>A0A6S6T820_9BACT</name>
<feature type="domain" description="Amidohydrolase-related" evidence="1">
    <location>
        <begin position="245"/>
        <end position="388"/>
    </location>
</feature>
<dbReference type="Gene3D" id="2.30.40.10">
    <property type="entry name" value="Urease, subunit C, domain 1"/>
    <property type="match status" value="1"/>
</dbReference>
<keyword evidence="2" id="KW-0378">Hydrolase</keyword>
<protein>
    <submittedName>
        <fullName evidence="2">Amidohydrolase, imidazolonepropionase</fullName>
    </submittedName>
</protein>
<dbReference type="PANTHER" id="PTHR43135:SF3">
    <property type="entry name" value="ALPHA-D-RIBOSE 1-METHYLPHOSPHONATE 5-TRIPHOSPHATE DIPHOSPHATASE"/>
    <property type="match status" value="1"/>
</dbReference>
<accession>A0A6S6T820</accession>
<dbReference type="GO" id="GO:0016810">
    <property type="term" value="F:hydrolase activity, acting on carbon-nitrogen (but not peptide) bonds"/>
    <property type="evidence" value="ECO:0007669"/>
    <property type="project" value="InterPro"/>
</dbReference>
<evidence type="ECO:0000259" key="1">
    <source>
        <dbReference type="Pfam" id="PF01979"/>
    </source>
</evidence>
<dbReference type="Pfam" id="PF01979">
    <property type="entry name" value="Amidohydro_1"/>
    <property type="match status" value="1"/>
</dbReference>
<proteinExistence type="predicted"/>
<organism evidence="2">
    <name type="scientific">uncultured Aureispira sp</name>
    <dbReference type="NCBI Taxonomy" id="1331704"/>
    <lineage>
        <taxon>Bacteria</taxon>
        <taxon>Pseudomonadati</taxon>
        <taxon>Bacteroidota</taxon>
        <taxon>Saprospiria</taxon>
        <taxon>Saprospirales</taxon>
        <taxon>Saprospiraceae</taxon>
        <taxon>Aureispira</taxon>
        <taxon>environmental samples</taxon>
    </lineage>
</organism>
<dbReference type="InterPro" id="IPR051781">
    <property type="entry name" value="Metallo-dep_Hydrolase"/>
</dbReference>
<sequence>MKLIFSLLIVWSLSLFSVMAQKNMPKSFLYTNVTIHVGNGKVIENGKIGVAAGKINLVETMTAQSSASYDVTIDGKGQHVYPGFIAANTRLGLEEIGAVRATVDYREVGHFNPNIRSIIAYNTDSKVVPTVRSNGVLLAQVVPEGGRISGQSSIVYTEGDNWEDATLVFDNCVHLRWPSRVRYTGWWAQRGRAEMNKNYDKGMEATRVYFDAAKAYAQKTKVEQKNLKFETMKALFNKEKKLIVHAEDAKSMMDAINLLETYGVDIVIQGGTESWKIVDFLKKKNVSVILHDVQQLPRRDDSDIDQPFKTPGVLQANGIKFAFSLNRHGSWNVRNLMFQAGQAVGHGLDQEAAVSALTLNVAEILGIADRVGSLEVGKDATFIVSKGDALDMRTSVITAAFMAGRRVDLGDKQKDLYNKYMEKYELKD</sequence>
<evidence type="ECO:0000313" key="2">
    <source>
        <dbReference type="EMBL" id="CAA6819431.1"/>
    </source>
</evidence>